<name>A0ABT3HYV3_9FLAO</name>
<keyword evidence="1" id="KW-0472">Membrane</keyword>
<proteinExistence type="predicted"/>
<gene>
    <name evidence="2" type="ORF">OMO38_10690</name>
</gene>
<dbReference type="EMBL" id="JAPDHW010000006">
    <property type="protein sequence ID" value="MCW3168990.1"/>
    <property type="molecule type" value="Genomic_DNA"/>
</dbReference>
<evidence type="ECO:0000256" key="1">
    <source>
        <dbReference type="SAM" id="Phobius"/>
    </source>
</evidence>
<dbReference type="Proteomes" id="UP001163731">
    <property type="component" value="Unassembled WGS sequence"/>
</dbReference>
<reference evidence="2" key="1">
    <citation type="submission" date="2022-10" db="EMBL/GenBank/DDBJ databases">
        <title>Chryseobacterium babae sp. nov. isolated from the gut of the beetle Oryctes rhinoceros, and Chryseobacterium kimseyorum sp. nov., isolated from a stick insect rearing cage.</title>
        <authorList>
            <person name="Shelomi M."/>
            <person name="Han C.-J."/>
            <person name="Chen W.-M."/>
            <person name="Chen H.-K."/>
            <person name="Liaw S.-J."/>
            <person name="Muhle E."/>
            <person name="Clermont D."/>
        </authorList>
    </citation>
    <scope>NUCLEOTIDE SEQUENCE</scope>
    <source>
        <strain evidence="2">09-1422</strain>
    </source>
</reference>
<comment type="caution">
    <text evidence="2">The sequence shown here is derived from an EMBL/GenBank/DDBJ whole genome shotgun (WGS) entry which is preliminary data.</text>
</comment>
<feature type="transmembrane region" description="Helical" evidence="1">
    <location>
        <begin position="15"/>
        <end position="36"/>
    </location>
</feature>
<feature type="transmembrane region" description="Helical" evidence="1">
    <location>
        <begin position="69"/>
        <end position="92"/>
    </location>
</feature>
<keyword evidence="1" id="KW-1133">Transmembrane helix</keyword>
<protein>
    <submittedName>
        <fullName evidence="2">Uncharacterized protein</fullName>
    </submittedName>
</protein>
<sequence>MNLSTHKTLQKTTQIFFVFSLLIIAFSVFDVILQWYEVVEITLSYSIIWLAVLVVSLLLLGISGKWKKFSLILFLGIGNFLLFIYVAFSFPISVTKSVKNSQYLLEVNANGKYKILEKNCCFKRKIAEKASGIFFTPYSKIGIVHVFEARLISETPEMMVLEIETSGYQSFRKVQDTIQKMKN</sequence>
<dbReference type="RefSeq" id="WP_264750168.1">
    <property type="nucleotide sequence ID" value="NZ_JAPDHW010000006.1"/>
</dbReference>
<organism evidence="2 3">
    <name type="scientific">Chryseobacterium kimseyorum</name>
    <dbReference type="NCBI Taxonomy" id="2984028"/>
    <lineage>
        <taxon>Bacteria</taxon>
        <taxon>Pseudomonadati</taxon>
        <taxon>Bacteroidota</taxon>
        <taxon>Flavobacteriia</taxon>
        <taxon>Flavobacteriales</taxon>
        <taxon>Weeksellaceae</taxon>
        <taxon>Chryseobacterium group</taxon>
        <taxon>Chryseobacterium</taxon>
    </lineage>
</organism>
<keyword evidence="1" id="KW-0812">Transmembrane</keyword>
<feature type="transmembrane region" description="Helical" evidence="1">
    <location>
        <begin position="42"/>
        <end position="62"/>
    </location>
</feature>
<evidence type="ECO:0000313" key="2">
    <source>
        <dbReference type="EMBL" id="MCW3168990.1"/>
    </source>
</evidence>
<keyword evidence="3" id="KW-1185">Reference proteome</keyword>
<evidence type="ECO:0000313" key="3">
    <source>
        <dbReference type="Proteomes" id="UP001163731"/>
    </source>
</evidence>
<accession>A0ABT3HYV3</accession>